<gene>
    <name evidence="1" type="ORF">H6H03_29790</name>
</gene>
<reference evidence="1 2" key="1">
    <citation type="journal article" date="2020" name="ISME J.">
        <title>Comparative genomics reveals insights into cyanobacterial evolution and habitat adaptation.</title>
        <authorList>
            <person name="Chen M.Y."/>
            <person name="Teng W.K."/>
            <person name="Zhao L."/>
            <person name="Hu C.X."/>
            <person name="Zhou Y.K."/>
            <person name="Han B.P."/>
            <person name="Song L.R."/>
            <person name="Shu W.S."/>
        </authorList>
    </citation>
    <scope>NUCLEOTIDE SEQUENCE [LARGE SCALE GENOMIC DNA]</scope>
    <source>
        <strain evidence="1 2">FACHB-159</strain>
    </source>
</reference>
<name>A0ABR8KIA8_9NOSO</name>
<comment type="caution">
    <text evidence="1">The sequence shown here is derived from an EMBL/GenBank/DDBJ whole genome shotgun (WGS) entry which is preliminary data.</text>
</comment>
<dbReference type="RefSeq" id="WP_190958590.1">
    <property type="nucleotide sequence ID" value="NZ_JACJTU010000041.1"/>
</dbReference>
<protein>
    <submittedName>
        <fullName evidence="1">Uncharacterized protein</fullName>
    </submittedName>
</protein>
<evidence type="ECO:0000313" key="2">
    <source>
        <dbReference type="Proteomes" id="UP000637383"/>
    </source>
</evidence>
<proteinExistence type="predicted"/>
<dbReference type="Proteomes" id="UP000637383">
    <property type="component" value="Unassembled WGS sequence"/>
</dbReference>
<keyword evidence="2" id="KW-1185">Reference proteome</keyword>
<sequence>MNTPNSLDFDFDFDGTERSQFLNKLNALDSYLGDDSQGQALESNKTSSLLALLNQDGAKFAHYPDVYRLSESDFNNSGITVPKKLQELSKDYNFYWIEFPITLWTSSKDWYFTKLECVVKFYSEFSEVHLQPKARTILPDRKFQQQFQANGNIEVCIGENLEFEATTGQLNLQAGEAQVTTNVGANAKLTSNLGLVAGPFTYSLKAAKIEHNNPGDSLVMWRIDGAEFFQENHPTLIVVLQIPNSVKEVKVDAALQAYHRPHFWAGIFHKLSDSMRIFSRKERDFWEKGAPIKAQSPTWNIPIG</sequence>
<accession>A0ABR8KIA8</accession>
<dbReference type="EMBL" id="JACJTU010000041">
    <property type="protein sequence ID" value="MBD2738030.1"/>
    <property type="molecule type" value="Genomic_DNA"/>
</dbReference>
<organism evidence="1 2">
    <name type="scientific">Nostoc paludosum FACHB-159</name>
    <dbReference type="NCBI Taxonomy" id="2692908"/>
    <lineage>
        <taxon>Bacteria</taxon>
        <taxon>Bacillati</taxon>
        <taxon>Cyanobacteriota</taxon>
        <taxon>Cyanophyceae</taxon>
        <taxon>Nostocales</taxon>
        <taxon>Nostocaceae</taxon>
        <taxon>Nostoc</taxon>
    </lineage>
</organism>
<evidence type="ECO:0000313" key="1">
    <source>
        <dbReference type="EMBL" id="MBD2738030.1"/>
    </source>
</evidence>